<dbReference type="InterPro" id="IPR041413">
    <property type="entry name" value="MLTR_LBD"/>
</dbReference>
<evidence type="ECO:0000313" key="4">
    <source>
        <dbReference type="Proteomes" id="UP000294721"/>
    </source>
</evidence>
<dbReference type="PANTHER" id="PTHR35010">
    <property type="entry name" value="BLL4672 PROTEIN-RELATED"/>
    <property type="match status" value="1"/>
</dbReference>
<dbReference type="Gene3D" id="3.30.450.180">
    <property type="match status" value="1"/>
</dbReference>
<feature type="domain" description="MmyB-like transcription regulator ligand binding" evidence="1">
    <location>
        <begin position="106"/>
        <end position="263"/>
    </location>
</feature>
<dbReference type="Gene3D" id="1.10.260.40">
    <property type="entry name" value="lambda repressor-like DNA-binding domains"/>
    <property type="match status" value="1"/>
</dbReference>
<dbReference type="AlphaFoldDB" id="A0AAE9GT19"/>
<evidence type="ECO:0000313" key="2">
    <source>
        <dbReference type="EMBL" id="TCP02356.1"/>
    </source>
</evidence>
<dbReference type="KEGG" id="usu:LVJ78_12030"/>
<reference evidence="3" key="2">
    <citation type="submission" date="2021-12" db="EMBL/GenBank/DDBJ databases">
        <authorList>
            <person name="Veyrier F.J."/>
        </authorList>
    </citation>
    <scope>NUCLEOTIDE SEQUENCE</scope>
    <source>
        <strain evidence="3">1258/02</strain>
    </source>
</reference>
<accession>A0AAE9GT19</accession>
<name>A0AAE9GT19_9NEIS</name>
<dbReference type="PANTHER" id="PTHR35010:SF2">
    <property type="entry name" value="BLL4672 PROTEIN"/>
    <property type="match status" value="1"/>
</dbReference>
<evidence type="ECO:0000313" key="5">
    <source>
        <dbReference type="Proteomes" id="UP000829756"/>
    </source>
</evidence>
<dbReference type="SUPFAM" id="SSF47413">
    <property type="entry name" value="lambda repressor-like DNA-binding domains"/>
    <property type="match status" value="1"/>
</dbReference>
<dbReference type="CDD" id="cd00093">
    <property type="entry name" value="HTH_XRE"/>
    <property type="match status" value="1"/>
</dbReference>
<organism evidence="3 5">
    <name type="scientific">Uruburuella suis</name>
    <dbReference type="NCBI Taxonomy" id="252130"/>
    <lineage>
        <taxon>Bacteria</taxon>
        <taxon>Pseudomonadati</taxon>
        <taxon>Pseudomonadota</taxon>
        <taxon>Betaproteobacteria</taxon>
        <taxon>Neisseriales</taxon>
        <taxon>Neisseriaceae</taxon>
        <taxon>Uruburuella</taxon>
    </lineage>
</organism>
<proteinExistence type="predicted"/>
<evidence type="ECO:0000259" key="1">
    <source>
        <dbReference type="Pfam" id="PF17765"/>
    </source>
</evidence>
<dbReference type="RefSeq" id="WP_165870931.1">
    <property type="nucleotide sequence ID" value="NZ_CALJUB010000023.1"/>
</dbReference>
<evidence type="ECO:0000313" key="3">
    <source>
        <dbReference type="EMBL" id="UOO79385.1"/>
    </source>
</evidence>
<reference evidence="2 4" key="1">
    <citation type="submission" date="2019-03" db="EMBL/GenBank/DDBJ databases">
        <title>Genomic Encyclopedia of Type Strains, Phase IV (KMG-IV): sequencing the most valuable type-strain genomes for metagenomic binning, comparative biology and taxonomic classification.</title>
        <authorList>
            <person name="Goeker M."/>
        </authorList>
    </citation>
    <scope>NUCLEOTIDE SEQUENCE [LARGE SCALE GENOMIC DNA]</scope>
    <source>
        <strain evidence="2 4">DSM 17474</strain>
    </source>
</reference>
<keyword evidence="4" id="KW-1185">Reference proteome</keyword>
<protein>
    <submittedName>
        <fullName evidence="2">Helix-turn-helix protein</fullName>
    </submittedName>
    <submittedName>
        <fullName evidence="3">Helix-turn-helix transcriptional regulator</fullName>
    </submittedName>
</protein>
<dbReference type="Proteomes" id="UP000294721">
    <property type="component" value="Unassembled WGS sequence"/>
</dbReference>
<dbReference type="InterPro" id="IPR001387">
    <property type="entry name" value="Cro/C1-type_HTH"/>
</dbReference>
<sequence length="289" mass="33335">MSALLKQLGETIRQQRLSLQPQDVGLPAAGRRRGGLSQQEVAVLSGVSTRWLARLEQGQFKAADTELFRRVLNILCFSTQEQERLLRQAGWQPEYWSEVSQQQLQNHLQKLLDGMDYPAYVVDHLWNRVRWNKPAARLFTHWLGKQVQYTNFIDYLLLDPHSRLFILHWEKHVVLWLGRFFNKIQPYLDNESVAQFVAERCGKSPVFERLYHKRRQQRGHKLGMRYVFRTGKGERAFNRMAFPVQGSSGWQLIVWLPVPVKKAPAAEEVAVAHAADAAVSVAAHESAAD</sequence>
<dbReference type="GO" id="GO:0003677">
    <property type="term" value="F:DNA binding"/>
    <property type="evidence" value="ECO:0007669"/>
    <property type="project" value="InterPro"/>
</dbReference>
<dbReference type="EMBL" id="CP091507">
    <property type="protein sequence ID" value="UOO79385.1"/>
    <property type="molecule type" value="Genomic_DNA"/>
</dbReference>
<dbReference type="EMBL" id="SLXE01000025">
    <property type="protein sequence ID" value="TCP02356.1"/>
    <property type="molecule type" value="Genomic_DNA"/>
</dbReference>
<gene>
    <name evidence="2" type="ORF">EV680_12526</name>
    <name evidence="3" type="ORF">LVJ78_12030</name>
</gene>
<reference evidence="3" key="3">
    <citation type="journal article" date="2022" name="Res Sq">
        <title>Evolution of multicellular longitudinally dividing oral cavity symbionts (Neisseriaceae).</title>
        <authorList>
            <person name="Nyongesa S."/>
            <person name="Weber P."/>
            <person name="Bernet E."/>
            <person name="Pullido F."/>
            <person name="Nieckarz M."/>
            <person name="Delaby M."/>
            <person name="Nieves C."/>
            <person name="Viehboeck T."/>
            <person name="Krause N."/>
            <person name="Rivera-Millot A."/>
            <person name="Nakamura A."/>
            <person name="Vischer N."/>
            <person name="VanNieuwenhze M."/>
            <person name="Brun Y."/>
            <person name="Cava F."/>
            <person name="Bulgheresi S."/>
            <person name="Veyrier F."/>
        </authorList>
    </citation>
    <scope>NUCLEOTIDE SEQUENCE</scope>
    <source>
        <strain evidence="3">1258/02</strain>
    </source>
</reference>
<dbReference type="Pfam" id="PF13560">
    <property type="entry name" value="HTH_31"/>
    <property type="match status" value="1"/>
</dbReference>
<dbReference type="Pfam" id="PF17765">
    <property type="entry name" value="MLTR_LBD"/>
    <property type="match status" value="1"/>
</dbReference>
<dbReference type="InterPro" id="IPR010982">
    <property type="entry name" value="Lambda_DNA-bd_dom_sf"/>
</dbReference>
<dbReference type="Proteomes" id="UP000829756">
    <property type="component" value="Chromosome"/>
</dbReference>